<accession>A0A6A5RBW7</accession>
<organism evidence="1 2">
    <name type="scientific">Didymella exigua CBS 183.55</name>
    <dbReference type="NCBI Taxonomy" id="1150837"/>
    <lineage>
        <taxon>Eukaryota</taxon>
        <taxon>Fungi</taxon>
        <taxon>Dikarya</taxon>
        <taxon>Ascomycota</taxon>
        <taxon>Pezizomycotina</taxon>
        <taxon>Dothideomycetes</taxon>
        <taxon>Pleosporomycetidae</taxon>
        <taxon>Pleosporales</taxon>
        <taxon>Pleosporineae</taxon>
        <taxon>Didymellaceae</taxon>
        <taxon>Didymella</taxon>
    </lineage>
</organism>
<gene>
    <name evidence="1" type="ORF">M421DRAFT_7749</name>
</gene>
<dbReference type="AlphaFoldDB" id="A0A6A5RBW7"/>
<reference evidence="1" key="1">
    <citation type="journal article" date="2020" name="Stud. Mycol.">
        <title>101 Dothideomycetes genomes: a test case for predicting lifestyles and emergence of pathogens.</title>
        <authorList>
            <person name="Haridas S."/>
            <person name="Albert R."/>
            <person name="Binder M."/>
            <person name="Bloem J."/>
            <person name="Labutti K."/>
            <person name="Salamov A."/>
            <person name="Andreopoulos B."/>
            <person name="Baker S."/>
            <person name="Barry K."/>
            <person name="Bills G."/>
            <person name="Bluhm B."/>
            <person name="Cannon C."/>
            <person name="Castanera R."/>
            <person name="Culley D."/>
            <person name="Daum C."/>
            <person name="Ezra D."/>
            <person name="Gonzalez J."/>
            <person name="Henrissat B."/>
            <person name="Kuo A."/>
            <person name="Liang C."/>
            <person name="Lipzen A."/>
            <person name="Lutzoni F."/>
            <person name="Magnuson J."/>
            <person name="Mondo S."/>
            <person name="Nolan M."/>
            <person name="Ohm R."/>
            <person name="Pangilinan J."/>
            <person name="Park H.-J."/>
            <person name="Ramirez L."/>
            <person name="Alfaro M."/>
            <person name="Sun H."/>
            <person name="Tritt A."/>
            <person name="Yoshinaga Y."/>
            <person name="Zwiers L.-H."/>
            <person name="Turgeon B."/>
            <person name="Goodwin S."/>
            <person name="Spatafora J."/>
            <person name="Crous P."/>
            <person name="Grigoriev I."/>
        </authorList>
    </citation>
    <scope>NUCLEOTIDE SEQUENCE</scope>
    <source>
        <strain evidence="1">CBS 183.55</strain>
    </source>
</reference>
<dbReference type="Proteomes" id="UP000800082">
    <property type="component" value="Unassembled WGS sequence"/>
</dbReference>
<dbReference type="RefSeq" id="XP_033445987.1">
    <property type="nucleotide sequence ID" value="XM_033597328.1"/>
</dbReference>
<dbReference type="EMBL" id="ML978982">
    <property type="protein sequence ID" value="KAF1925735.1"/>
    <property type="molecule type" value="Genomic_DNA"/>
</dbReference>
<dbReference type="OrthoDB" id="3918239at2759"/>
<protein>
    <submittedName>
        <fullName evidence="1">Uncharacterized protein</fullName>
    </submittedName>
</protein>
<dbReference type="GeneID" id="54354995"/>
<evidence type="ECO:0000313" key="2">
    <source>
        <dbReference type="Proteomes" id="UP000800082"/>
    </source>
</evidence>
<evidence type="ECO:0000313" key="1">
    <source>
        <dbReference type="EMBL" id="KAF1925735.1"/>
    </source>
</evidence>
<sequence length="86" mass="9643">MSWTLLERFIESEHFNSDPSLAVAYLARYADHVGIHYVLCSKLRTFAYEELEFFLPQYVSVPVPVAVAVAVDVAVAHAAAMAQRSR</sequence>
<name>A0A6A5RBW7_9PLEO</name>
<keyword evidence="2" id="KW-1185">Reference proteome</keyword>
<proteinExistence type="predicted"/>